<dbReference type="EnsemblMetazoa" id="PPAI000696-RA">
    <property type="protein sequence ID" value="PPAI000696-PA"/>
    <property type="gene ID" value="PPAI000696"/>
</dbReference>
<dbReference type="KEGG" id="ppap:129799298"/>
<dbReference type="CDD" id="cd15865">
    <property type="entry name" value="SNARE_SEC20"/>
    <property type="match status" value="1"/>
</dbReference>
<evidence type="ECO:0000256" key="8">
    <source>
        <dbReference type="ARBA" id="ARBA00023136"/>
    </source>
</evidence>
<feature type="domain" description="Sec20 C-terminal" evidence="10">
    <location>
        <begin position="132"/>
        <end position="223"/>
    </location>
</feature>
<dbReference type="PANTHER" id="PTHR12825:SF0">
    <property type="entry name" value="VESICLE TRANSPORT PROTEIN SEC20"/>
    <property type="match status" value="1"/>
</dbReference>
<accession>A0A1B0D024</accession>
<keyword evidence="2" id="KW-0813">Transport</keyword>
<keyword evidence="5" id="KW-0931">ER-Golgi transport</keyword>
<dbReference type="GO" id="GO:0005484">
    <property type="term" value="F:SNAP receptor activity"/>
    <property type="evidence" value="ECO:0007669"/>
    <property type="project" value="InterPro"/>
</dbReference>
<evidence type="ECO:0000256" key="1">
    <source>
        <dbReference type="ARBA" id="ARBA00004163"/>
    </source>
</evidence>
<reference evidence="11" key="1">
    <citation type="submission" date="2022-08" db="UniProtKB">
        <authorList>
            <consortium name="EnsemblMetazoa"/>
        </authorList>
    </citation>
    <scope>IDENTIFICATION</scope>
    <source>
        <strain evidence="11">Israel</strain>
    </source>
</reference>
<evidence type="ECO:0000313" key="12">
    <source>
        <dbReference type="Proteomes" id="UP000092462"/>
    </source>
</evidence>
<evidence type="ECO:0000256" key="7">
    <source>
        <dbReference type="ARBA" id="ARBA00023054"/>
    </source>
</evidence>
<protein>
    <recommendedName>
        <fullName evidence="10">Sec20 C-terminal domain-containing protein</fullName>
    </recommendedName>
</protein>
<evidence type="ECO:0000256" key="9">
    <source>
        <dbReference type="ARBA" id="ARBA00037934"/>
    </source>
</evidence>
<comment type="similarity">
    <text evidence="9">Belongs to the SEC20 family.</text>
</comment>
<keyword evidence="8" id="KW-0472">Membrane</keyword>
<keyword evidence="7" id="KW-0175">Coiled coil</keyword>
<keyword evidence="6" id="KW-1133">Transmembrane helix</keyword>
<keyword evidence="4" id="KW-0256">Endoplasmic reticulum</keyword>
<name>A0A1B0D024_PHLPP</name>
<dbReference type="GO" id="GO:0006890">
    <property type="term" value="P:retrograde vesicle-mediated transport, Golgi to endoplasmic reticulum"/>
    <property type="evidence" value="ECO:0007669"/>
    <property type="project" value="InterPro"/>
</dbReference>
<evidence type="ECO:0000256" key="6">
    <source>
        <dbReference type="ARBA" id="ARBA00022989"/>
    </source>
</evidence>
<dbReference type="GO" id="GO:0005789">
    <property type="term" value="C:endoplasmic reticulum membrane"/>
    <property type="evidence" value="ECO:0007669"/>
    <property type="project" value="UniProtKB-SubCell"/>
</dbReference>
<dbReference type="GO" id="GO:0031201">
    <property type="term" value="C:SNARE complex"/>
    <property type="evidence" value="ECO:0007669"/>
    <property type="project" value="TreeGrafter"/>
</dbReference>
<dbReference type="Pfam" id="PF03908">
    <property type="entry name" value="Sec20"/>
    <property type="match status" value="1"/>
</dbReference>
<dbReference type="PANTHER" id="PTHR12825">
    <property type="entry name" value="BNIP1-RELATED"/>
    <property type="match status" value="1"/>
</dbReference>
<keyword evidence="3" id="KW-0812">Transmembrane</keyword>
<proteinExistence type="inferred from homology"/>
<organism evidence="11 12">
    <name type="scientific">Phlebotomus papatasi</name>
    <name type="common">Sandfly</name>
    <dbReference type="NCBI Taxonomy" id="29031"/>
    <lineage>
        <taxon>Eukaryota</taxon>
        <taxon>Metazoa</taxon>
        <taxon>Ecdysozoa</taxon>
        <taxon>Arthropoda</taxon>
        <taxon>Hexapoda</taxon>
        <taxon>Insecta</taxon>
        <taxon>Pterygota</taxon>
        <taxon>Neoptera</taxon>
        <taxon>Endopterygota</taxon>
        <taxon>Diptera</taxon>
        <taxon>Nematocera</taxon>
        <taxon>Psychodoidea</taxon>
        <taxon>Psychodidae</taxon>
        <taxon>Phlebotomus</taxon>
        <taxon>Phlebotomus</taxon>
    </lineage>
</organism>
<dbReference type="VEuPathDB" id="VectorBase:PPAPM1_003685"/>
<evidence type="ECO:0000256" key="4">
    <source>
        <dbReference type="ARBA" id="ARBA00022824"/>
    </source>
</evidence>
<dbReference type="Proteomes" id="UP000092462">
    <property type="component" value="Unassembled WGS sequence"/>
</dbReference>
<keyword evidence="12" id="KW-1185">Reference proteome</keyword>
<dbReference type="RefSeq" id="XP_055699017.1">
    <property type="nucleotide sequence ID" value="XM_055843042.1"/>
</dbReference>
<dbReference type="InterPro" id="IPR005606">
    <property type="entry name" value="Sec20"/>
</dbReference>
<dbReference type="VEuPathDB" id="VectorBase:PPAI000696"/>
<dbReference type="AlphaFoldDB" id="A0A1B0D024"/>
<dbReference type="InterPro" id="IPR056173">
    <property type="entry name" value="Sec20_C"/>
</dbReference>
<evidence type="ECO:0000259" key="10">
    <source>
        <dbReference type="Pfam" id="PF03908"/>
    </source>
</evidence>
<dbReference type="CTD" id="40724"/>
<evidence type="ECO:0000256" key="3">
    <source>
        <dbReference type="ARBA" id="ARBA00022692"/>
    </source>
</evidence>
<evidence type="ECO:0000313" key="11">
    <source>
        <dbReference type="EnsemblMetazoa" id="PPAI000696-PA"/>
    </source>
</evidence>
<evidence type="ECO:0000256" key="5">
    <source>
        <dbReference type="ARBA" id="ARBA00022892"/>
    </source>
</evidence>
<sequence>MDSQKYTLSSLKQDIVDNNLHVKAIIQDILAFRGSLADLENLNEAGRAKISALRKCIERLDDWARDEGDPEVAKDVDSHRQQLTRTLQAFRKANVSTMLEIEKADKQELLTPSGDSELRQRPTRLNRSSLISQQESVTDKMLSISRHLSETTQKSAATLDTLIASSSSVEGTRDELLNTGGTITQSGKLLNKYGRREWTDKIILLFAFIFFLACVFYIVQKRLF</sequence>
<dbReference type="EMBL" id="AJVK01021187">
    <property type="status" value="NOT_ANNOTATED_CDS"/>
    <property type="molecule type" value="Genomic_DNA"/>
</dbReference>
<comment type="subcellular location">
    <subcellularLocation>
        <location evidence="1">Endoplasmic reticulum membrane</location>
        <topology evidence="1">Single-pass type IV membrane protein</topology>
    </subcellularLocation>
</comment>
<dbReference type="OrthoDB" id="46868at2759"/>
<dbReference type="GeneID" id="129799298"/>
<evidence type="ECO:0000256" key="2">
    <source>
        <dbReference type="ARBA" id="ARBA00022448"/>
    </source>
</evidence>